<name>A0A7D9EGH1_PARCT</name>
<protein>
    <submittedName>
        <fullName evidence="1">WD repeat-containing 59-like</fullName>
    </submittedName>
</protein>
<dbReference type="PANTHER" id="PTHR46170">
    <property type="entry name" value="GATOR COMPLEX PROTEIN WDR59"/>
    <property type="match status" value="1"/>
</dbReference>
<dbReference type="GO" id="GO:0034198">
    <property type="term" value="P:cellular response to amino acid starvation"/>
    <property type="evidence" value="ECO:0007669"/>
    <property type="project" value="TreeGrafter"/>
</dbReference>
<dbReference type="GO" id="GO:0035591">
    <property type="term" value="F:signaling adaptor activity"/>
    <property type="evidence" value="ECO:0007669"/>
    <property type="project" value="TreeGrafter"/>
</dbReference>
<dbReference type="GO" id="GO:0035859">
    <property type="term" value="C:Seh1-associated complex"/>
    <property type="evidence" value="ECO:0007669"/>
    <property type="project" value="TreeGrafter"/>
</dbReference>
<evidence type="ECO:0000313" key="1">
    <source>
        <dbReference type="EMBL" id="CAB4009874.1"/>
    </source>
</evidence>
<dbReference type="Proteomes" id="UP001152795">
    <property type="component" value="Unassembled WGS sequence"/>
</dbReference>
<dbReference type="GO" id="GO:0005774">
    <property type="term" value="C:vacuolar membrane"/>
    <property type="evidence" value="ECO:0007669"/>
    <property type="project" value="TreeGrafter"/>
</dbReference>
<organism evidence="1 2">
    <name type="scientific">Paramuricea clavata</name>
    <name type="common">Red gorgonian</name>
    <name type="synonym">Violescent sea-whip</name>
    <dbReference type="NCBI Taxonomy" id="317549"/>
    <lineage>
        <taxon>Eukaryota</taxon>
        <taxon>Metazoa</taxon>
        <taxon>Cnidaria</taxon>
        <taxon>Anthozoa</taxon>
        <taxon>Octocorallia</taxon>
        <taxon>Malacalcyonacea</taxon>
        <taxon>Plexauridae</taxon>
        <taxon>Paramuricea</taxon>
    </lineage>
</organism>
<dbReference type="OrthoDB" id="311712at2759"/>
<dbReference type="Pfam" id="PF05773">
    <property type="entry name" value="RWD"/>
    <property type="match status" value="1"/>
</dbReference>
<evidence type="ECO:0000313" key="2">
    <source>
        <dbReference type="Proteomes" id="UP001152795"/>
    </source>
</evidence>
<dbReference type="AlphaFoldDB" id="A0A7D9EGH1"/>
<proteinExistence type="predicted"/>
<dbReference type="EMBL" id="CACRXK020006601">
    <property type="protein sequence ID" value="CAB4009874.1"/>
    <property type="molecule type" value="Genomic_DNA"/>
</dbReference>
<reference evidence="1" key="1">
    <citation type="submission" date="2020-04" db="EMBL/GenBank/DDBJ databases">
        <authorList>
            <person name="Alioto T."/>
            <person name="Alioto T."/>
            <person name="Gomez Garrido J."/>
        </authorList>
    </citation>
    <scope>NUCLEOTIDE SEQUENCE</scope>
    <source>
        <strain evidence="1">A484AB</strain>
    </source>
</reference>
<dbReference type="GO" id="GO:1904263">
    <property type="term" value="P:positive regulation of TORC1 signaling"/>
    <property type="evidence" value="ECO:0007669"/>
    <property type="project" value="TreeGrafter"/>
</dbReference>
<sequence length="301" mass="33696">EEGFQLLTWSKDQMLKLWNLDPRCWQLTTAQDIREEHPLLSPEVPEFLPNSSGDDDAIESNASSDNLMLPAGGKPNNLDEEIAQACNAFFSVVWEEIDITNRSCTISVKSGNNNLRINITFPELYPENAVPSFEITDDSPVDSATKVKIREILRENAQSCLKNNERCLEQCLNSLLTCIEDLKVEDCGVINSQFHPYSLDTRAFGWQDAAIPFPRTSGAAFCANGILVCFNRSTRSLNRRTEITPRSLSALSAYRDLSSFYNAETLKTGVKSNSSYRKALVILRDASSLMAFNRSLGQNYT</sequence>
<accession>A0A7D9EGH1</accession>
<dbReference type="SMART" id="SM00591">
    <property type="entry name" value="RWD"/>
    <property type="match status" value="1"/>
</dbReference>
<comment type="caution">
    <text evidence="1">The sequence shown here is derived from an EMBL/GenBank/DDBJ whole genome shotgun (WGS) entry which is preliminary data.</text>
</comment>
<dbReference type="PROSITE" id="PS50908">
    <property type="entry name" value="RWD"/>
    <property type="match status" value="1"/>
</dbReference>
<gene>
    <name evidence="1" type="ORF">PACLA_8A055502</name>
</gene>
<dbReference type="InterPro" id="IPR006575">
    <property type="entry name" value="RWD_dom"/>
</dbReference>
<dbReference type="PANTHER" id="PTHR46170:SF1">
    <property type="entry name" value="GATOR COMPLEX PROTEIN WDR59"/>
    <property type="match status" value="1"/>
</dbReference>
<feature type="non-terminal residue" evidence="1">
    <location>
        <position position="1"/>
    </location>
</feature>
<keyword evidence="2" id="KW-1185">Reference proteome</keyword>
<dbReference type="InterPro" id="IPR049567">
    <property type="entry name" value="WDR59-like"/>
</dbReference>